<dbReference type="EMBL" id="JACHFQ010000002">
    <property type="protein sequence ID" value="MBB5225281.1"/>
    <property type="molecule type" value="Genomic_DNA"/>
</dbReference>
<keyword evidence="1 4" id="KW-0808">Transferase</keyword>
<dbReference type="CDD" id="cd03809">
    <property type="entry name" value="GT4_MtfB-like"/>
    <property type="match status" value="1"/>
</dbReference>
<keyword evidence="5" id="KW-1185">Reference proteome</keyword>
<dbReference type="InterPro" id="IPR001296">
    <property type="entry name" value="Glyco_trans_1"/>
</dbReference>
<dbReference type="Proteomes" id="UP000518887">
    <property type="component" value="Unassembled WGS sequence"/>
</dbReference>
<evidence type="ECO:0000256" key="1">
    <source>
        <dbReference type="ARBA" id="ARBA00022679"/>
    </source>
</evidence>
<dbReference type="GO" id="GO:0016757">
    <property type="term" value="F:glycosyltransferase activity"/>
    <property type="evidence" value="ECO:0007669"/>
    <property type="project" value="InterPro"/>
</dbReference>
<gene>
    <name evidence="4" type="ORF">HNP76_000625</name>
</gene>
<dbReference type="RefSeq" id="WP_184657415.1">
    <property type="nucleotide sequence ID" value="NZ_CP031518.1"/>
</dbReference>
<dbReference type="PANTHER" id="PTHR46401:SF2">
    <property type="entry name" value="GLYCOSYLTRANSFERASE WBBK-RELATED"/>
    <property type="match status" value="1"/>
</dbReference>
<dbReference type="Gene3D" id="3.40.50.2000">
    <property type="entry name" value="Glycogen Phosphorylase B"/>
    <property type="match status" value="2"/>
</dbReference>
<dbReference type="PANTHER" id="PTHR46401">
    <property type="entry name" value="GLYCOSYLTRANSFERASE WBBK-RELATED"/>
    <property type="match status" value="1"/>
</dbReference>
<sequence length="360" mass="40708">MPKHILINGNFLCRNLTGIERFAYETCHCLDELLSQENAGDIELSILVPANAKVIPDYKNISIIPALALKSFPRWDLLYFPKICRRFHAEGLNFSNTAPFGRKCGYAFLHDIYAYDFPADFTSFKDRLIRAYSCFHYKNIAKKAKKILTVSEFSKKQIQKAYNVEGNRISVIPNGWDHFKSIEEDDGIFQKFPVLTEKPFFFTLGSLQKRKNLKWIVEYAKNHPGQTFAISGKTISGMESDQIENLASLKNVVLLGYVSDGEVKSLMKKCRAFVFPSYYEGFGIPPLEALSAGAQIIVANSASLPEIYKKSAHYIAWDSTNCDLNDILNEPVEDPAAVLSEYTYENAAKRLFEVLKGGSK</sequence>
<evidence type="ECO:0000313" key="5">
    <source>
        <dbReference type="Proteomes" id="UP000518887"/>
    </source>
</evidence>
<dbReference type="Pfam" id="PF00534">
    <property type="entry name" value="Glycos_transf_1"/>
    <property type="match status" value="1"/>
</dbReference>
<organism evidence="4 5">
    <name type="scientific">Treponema ruminis</name>
    <dbReference type="NCBI Taxonomy" id="744515"/>
    <lineage>
        <taxon>Bacteria</taxon>
        <taxon>Pseudomonadati</taxon>
        <taxon>Spirochaetota</taxon>
        <taxon>Spirochaetia</taxon>
        <taxon>Spirochaetales</taxon>
        <taxon>Treponemataceae</taxon>
        <taxon>Treponema</taxon>
    </lineage>
</organism>
<accession>A0A7W8G7J1</accession>
<feature type="domain" description="Glycosyl transferase family 1" evidence="2">
    <location>
        <begin position="188"/>
        <end position="347"/>
    </location>
</feature>
<dbReference type="SUPFAM" id="SSF53756">
    <property type="entry name" value="UDP-Glycosyltransferase/glycogen phosphorylase"/>
    <property type="match status" value="1"/>
</dbReference>
<dbReference type="AlphaFoldDB" id="A0A7W8G7J1"/>
<dbReference type="InterPro" id="IPR028098">
    <property type="entry name" value="Glyco_trans_4-like_N"/>
</dbReference>
<name>A0A7W8G7J1_9SPIR</name>
<evidence type="ECO:0000313" key="4">
    <source>
        <dbReference type="EMBL" id="MBB5225281.1"/>
    </source>
</evidence>
<feature type="domain" description="Glycosyltransferase subfamily 4-like N-terminal" evidence="3">
    <location>
        <begin position="42"/>
        <end position="177"/>
    </location>
</feature>
<dbReference type="Pfam" id="PF13439">
    <property type="entry name" value="Glyco_transf_4"/>
    <property type="match status" value="1"/>
</dbReference>
<comment type="caution">
    <text evidence="4">The sequence shown here is derived from an EMBL/GenBank/DDBJ whole genome shotgun (WGS) entry which is preliminary data.</text>
</comment>
<protein>
    <submittedName>
        <fullName evidence="4">Glycosyltransferase involved in cell wall biosynthesis</fullName>
    </submittedName>
</protein>
<evidence type="ECO:0000259" key="3">
    <source>
        <dbReference type="Pfam" id="PF13439"/>
    </source>
</evidence>
<evidence type="ECO:0000259" key="2">
    <source>
        <dbReference type="Pfam" id="PF00534"/>
    </source>
</evidence>
<proteinExistence type="predicted"/>
<reference evidence="4 5" key="1">
    <citation type="submission" date="2020-08" db="EMBL/GenBank/DDBJ databases">
        <title>Genomic Encyclopedia of Type Strains, Phase IV (KMG-IV): sequencing the most valuable type-strain genomes for metagenomic binning, comparative biology and taxonomic classification.</title>
        <authorList>
            <person name="Goeker M."/>
        </authorList>
    </citation>
    <scope>NUCLEOTIDE SEQUENCE [LARGE SCALE GENOMIC DNA]</scope>
    <source>
        <strain evidence="4 5">DSM 103462</strain>
    </source>
</reference>